<organism evidence="1 2">
    <name type="scientific">Lipomyces kononenkoae</name>
    <name type="common">Yeast</name>
    <dbReference type="NCBI Taxonomy" id="34357"/>
    <lineage>
        <taxon>Eukaryota</taxon>
        <taxon>Fungi</taxon>
        <taxon>Dikarya</taxon>
        <taxon>Ascomycota</taxon>
        <taxon>Saccharomycotina</taxon>
        <taxon>Lipomycetes</taxon>
        <taxon>Lipomycetales</taxon>
        <taxon>Lipomycetaceae</taxon>
        <taxon>Lipomyces</taxon>
    </lineage>
</organism>
<protein>
    <submittedName>
        <fullName evidence="1">Rab-GTPase-TBC domain-containing protein</fullName>
    </submittedName>
</protein>
<sequence length="722" mass="81008">MSPRRTPGMARPSSAGDFEIIALDDADSPLKSKSAGFVSTGFAPAPYAEPAAGSHEGRDLISETRNQTTLPAHAHAEDQIKSLPPTPKSSSYSITDKYAIYGSSSLNGTVTNLNTPVSQPTTQSRPRPHQPSSSMLSPLPRRVSSISARSMSPTYLEREGSSSPSSSPLYLTHFDPEHDRALPLRRPQERRSSSRLLSDEIDLEAAGSADEVDVPNNVIFWNVPVIAETKVGSLGDSSSAMRDGEHDLSQRRSPVSDRQQASSPPSRSSPRPGQDYWNRPKGWIAAMDNLSGEAKDLTVALEDYRDALRKSMQKQMAVRTRPQKVTEINPSEMEKPKPSKENVNVNKQDTEPVSLTRPSHLPRKTKHEEEKHLTEFRKMMQKSQEQDKKKKERLQQEIKDFYRRQNDDITYWSLQVMQQLPIKISDARTREVIWRSGIPPRDRERVWKLLIGNALNVTAKQFDILVDDLHAKDRVEMAATSGYKKIIEDVEGVYPETKLYQGGGPLHESLVNILHAYSMYNKGNVECRPGINTIAAALLLNLSAQDTFSALANIVAHQSILAFYNHDKKKLSKFYNAFDIAFATHLPSFRHHFVSVLGIHCETYLDALIVPLFTRHLPMDFIPRLWDIVFLEMLIDFPSPTSTSRIIGPNASASPSSFEALLIAIVLAFFKYLNTSLLLNDRDTVLNTIGWRVEPVTFVPVDADVDVITIEIEFIRNMRSFL</sequence>
<dbReference type="Proteomes" id="UP001433508">
    <property type="component" value="Unassembled WGS sequence"/>
</dbReference>
<dbReference type="EMBL" id="MU971338">
    <property type="protein sequence ID" value="KAK9240676.1"/>
    <property type="molecule type" value="Genomic_DNA"/>
</dbReference>
<name>A0ACC3T9S0_LIPKO</name>
<proteinExistence type="predicted"/>
<evidence type="ECO:0000313" key="2">
    <source>
        <dbReference type="Proteomes" id="UP001433508"/>
    </source>
</evidence>
<accession>A0ACC3T9S0</accession>
<gene>
    <name evidence="1" type="ORF">V1525DRAFT_394622</name>
</gene>
<comment type="caution">
    <text evidence="1">The sequence shown here is derived from an EMBL/GenBank/DDBJ whole genome shotgun (WGS) entry which is preliminary data.</text>
</comment>
<evidence type="ECO:0000313" key="1">
    <source>
        <dbReference type="EMBL" id="KAK9240676.1"/>
    </source>
</evidence>
<reference evidence="2" key="1">
    <citation type="journal article" date="2024" name="Front. Bioeng. Biotechnol.">
        <title>Genome-scale model development and genomic sequencing of the oleaginous clade Lipomyces.</title>
        <authorList>
            <person name="Czajka J.J."/>
            <person name="Han Y."/>
            <person name="Kim J."/>
            <person name="Mondo S.J."/>
            <person name="Hofstad B.A."/>
            <person name="Robles A."/>
            <person name="Haridas S."/>
            <person name="Riley R."/>
            <person name="LaButti K."/>
            <person name="Pangilinan J."/>
            <person name="Andreopoulos W."/>
            <person name="Lipzen A."/>
            <person name="Yan J."/>
            <person name="Wang M."/>
            <person name="Ng V."/>
            <person name="Grigoriev I.V."/>
            <person name="Spatafora J.W."/>
            <person name="Magnuson J.K."/>
            <person name="Baker S.E."/>
            <person name="Pomraning K.R."/>
        </authorList>
    </citation>
    <scope>NUCLEOTIDE SEQUENCE [LARGE SCALE GENOMIC DNA]</scope>
    <source>
        <strain evidence="2">CBS 7786</strain>
    </source>
</reference>
<keyword evidence="2" id="KW-1185">Reference proteome</keyword>